<dbReference type="Proteomes" id="UP000187203">
    <property type="component" value="Unassembled WGS sequence"/>
</dbReference>
<name>A0A1R3FYX5_9ROSI</name>
<gene>
    <name evidence="1" type="ORF">COLO4_37843</name>
</gene>
<protein>
    <submittedName>
        <fullName evidence="1">Histone acetyltransferase</fullName>
    </submittedName>
</protein>
<sequence length="47" mass="5049">MSVSLGAKTVLRTTKHSRVISLQGVYVAELAPITVCHVCCAENIYAD</sequence>
<comment type="caution">
    <text evidence="1">The sequence shown here is derived from an EMBL/GenBank/DDBJ whole genome shotgun (WGS) entry which is preliminary data.</text>
</comment>
<dbReference type="EMBL" id="AWUE01024342">
    <property type="protein sequence ID" value="OMO51035.1"/>
    <property type="molecule type" value="Genomic_DNA"/>
</dbReference>
<organism evidence="1 2">
    <name type="scientific">Corchorus olitorius</name>
    <dbReference type="NCBI Taxonomy" id="93759"/>
    <lineage>
        <taxon>Eukaryota</taxon>
        <taxon>Viridiplantae</taxon>
        <taxon>Streptophyta</taxon>
        <taxon>Embryophyta</taxon>
        <taxon>Tracheophyta</taxon>
        <taxon>Spermatophyta</taxon>
        <taxon>Magnoliopsida</taxon>
        <taxon>eudicotyledons</taxon>
        <taxon>Gunneridae</taxon>
        <taxon>Pentapetalae</taxon>
        <taxon>rosids</taxon>
        <taxon>malvids</taxon>
        <taxon>Malvales</taxon>
        <taxon>Malvaceae</taxon>
        <taxon>Grewioideae</taxon>
        <taxon>Apeibeae</taxon>
        <taxon>Corchorus</taxon>
    </lineage>
</organism>
<proteinExistence type="predicted"/>
<dbReference type="AlphaFoldDB" id="A0A1R3FYX5"/>
<reference evidence="2" key="1">
    <citation type="submission" date="2013-09" db="EMBL/GenBank/DDBJ databases">
        <title>Corchorus olitorius genome sequencing.</title>
        <authorList>
            <person name="Alam M."/>
            <person name="Haque M.S."/>
            <person name="Islam M.S."/>
            <person name="Emdad E.M."/>
            <person name="Islam M.M."/>
            <person name="Ahmed B."/>
            <person name="Halim A."/>
            <person name="Hossen Q.M.M."/>
            <person name="Hossain M.Z."/>
            <person name="Ahmed R."/>
            <person name="Khan M.M."/>
            <person name="Islam R."/>
            <person name="Rashid M.M."/>
            <person name="Khan S.A."/>
            <person name="Rahman M.S."/>
            <person name="Alam M."/>
            <person name="Yahiya A.S."/>
            <person name="Khan M.S."/>
            <person name="Azam M.S."/>
            <person name="Haque T."/>
            <person name="Lashkar M.Z.H."/>
            <person name="Akhand A.I."/>
            <person name="Morshed G."/>
            <person name="Roy S."/>
            <person name="Uddin K.S."/>
            <person name="Rabeya T."/>
            <person name="Hossain A.S."/>
            <person name="Chowdhury A."/>
            <person name="Snigdha A.R."/>
            <person name="Mortoza M.S."/>
            <person name="Matin S.A."/>
            <person name="Hoque S.M.E."/>
            <person name="Islam M.K."/>
            <person name="Roy D.K."/>
            <person name="Haider R."/>
            <person name="Moosa M.M."/>
            <person name="Elias S.M."/>
            <person name="Hasan A.M."/>
            <person name="Jahan S."/>
            <person name="Shafiuddin M."/>
            <person name="Mahmood N."/>
            <person name="Shommy N.S."/>
        </authorList>
    </citation>
    <scope>NUCLEOTIDE SEQUENCE [LARGE SCALE GENOMIC DNA]</scope>
    <source>
        <strain evidence="2">cv. O-4</strain>
    </source>
</reference>
<evidence type="ECO:0000313" key="1">
    <source>
        <dbReference type="EMBL" id="OMO51035.1"/>
    </source>
</evidence>
<keyword evidence="2" id="KW-1185">Reference proteome</keyword>
<evidence type="ECO:0000313" key="2">
    <source>
        <dbReference type="Proteomes" id="UP000187203"/>
    </source>
</evidence>
<accession>A0A1R3FYX5</accession>